<dbReference type="AlphaFoldDB" id="A0A952AHF6"/>
<gene>
    <name evidence="4" type="ORF">H3C67_03525</name>
</gene>
<feature type="transmembrane region" description="Helical" evidence="3">
    <location>
        <begin position="83"/>
        <end position="103"/>
    </location>
</feature>
<dbReference type="Proteomes" id="UP000781173">
    <property type="component" value="Unassembled WGS sequence"/>
</dbReference>
<evidence type="ECO:0000313" key="5">
    <source>
        <dbReference type="Proteomes" id="UP000781173"/>
    </source>
</evidence>
<dbReference type="EMBL" id="JACFOF010000007">
    <property type="protein sequence ID" value="MBW7953834.1"/>
    <property type="molecule type" value="Genomic_DNA"/>
</dbReference>
<dbReference type="InterPro" id="IPR000462">
    <property type="entry name" value="CDP-OH_P_trans"/>
</dbReference>
<evidence type="ECO:0000256" key="1">
    <source>
        <dbReference type="ARBA" id="ARBA00022679"/>
    </source>
</evidence>
<dbReference type="GO" id="GO:0008654">
    <property type="term" value="P:phospholipid biosynthetic process"/>
    <property type="evidence" value="ECO:0007669"/>
    <property type="project" value="InterPro"/>
</dbReference>
<proteinExistence type="inferred from homology"/>
<sequence>MSDKKKLRLSDAMTTLRIIAVAIFALIISANPTIFGLIGGLVILALIFLTDGLDGQLARRFDGESKMGAFYDIVGDRIAETVLLVPFVYLQIANPFVLVFFICKDFLVDFQRFATYMQTSAVPFKQVHGPLATFLTASRFMRFFYAVIKLVMLGLFYLAIFDSSAAVADLAGIVALITVITATLRTLPSFVSIKV</sequence>
<keyword evidence="3" id="KW-0472">Membrane</keyword>
<evidence type="ECO:0000313" key="4">
    <source>
        <dbReference type="EMBL" id="MBW7953834.1"/>
    </source>
</evidence>
<keyword evidence="3" id="KW-1133">Transmembrane helix</keyword>
<evidence type="ECO:0000256" key="2">
    <source>
        <dbReference type="RuleBase" id="RU003750"/>
    </source>
</evidence>
<protein>
    <submittedName>
        <fullName evidence="4">CDP-alcohol phosphatidyltransferase family protein</fullName>
    </submittedName>
</protein>
<dbReference type="GO" id="GO:0016020">
    <property type="term" value="C:membrane"/>
    <property type="evidence" value="ECO:0007669"/>
    <property type="project" value="InterPro"/>
</dbReference>
<name>A0A952AHF6_9BACT</name>
<evidence type="ECO:0000256" key="3">
    <source>
        <dbReference type="SAM" id="Phobius"/>
    </source>
</evidence>
<comment type="caution">
    <text evidence="4">The sequence shown here is derived from an EMBL/GenBank/DDBJ whole genome shotgun (WGS) entry which is preliminary data.</text>
</comment>
<comment type="similarity">
    <text evidence="2">Belongs to the CDP-alcohol phosphatidyltransferase class-I family.</text>
</comment>
<keyword evidence="1 2" id="KW-0808">Transferase</keyword>
<accession>A0A952AHF6</accession>
<feature type="transmembrane region" description="Helical" evidence="3">
    <location>
        <begin position="166"/>
        <end position="187"/>
    </location>
</feature>
<feature type="transmembrane region" description="Helical" evidence="3">
    <location>
        <begin position="143"/>
        <end position="160"/>
    </location>
</feature>
<dbReference type="Pfam" id="PF01066">
    <property type="entry name" value="CDP-OH_P_transf"/>
    <property type="match status" value="1"/>
</dbReference>
<organism evidence="4 5">
    <name type="scientific">Candidatus Dojkabacteria bacterium</name>
    <dbReference type="NCBI Taxonomy" id="2099670"/>
    <lineage>
        <taxon>Bacteria</taxon>
        <taxon>Candidatus Dojkabacteria</taxon>
    </lineage>
</organism>
<dbReference type="GO" id="GO:0016780">
    <property type="term" value="F:phosphotransferase activity, for other substituted phosphate groups"/>
    <property type="evidence" value="ECO:0007669"/>
    <property type="project" value="InterPro"/>
</dbReference>
<dbReference type="InterPro" id="IPR048254">
    <property type="entry name" value="CDP_ALCOHOL_P_TRANSF_CS"/>
</dbReference>
<dbReference type="Gene3D" id="1.20.120.1760">
    <property type="match status" value="1"/>
</dbReference>
<dbReference type="PROSITE" id="PS00379">
    <property type="entry name" value="CDP_ALCOHOL_P_TRANSF"/>
    <property type="match status" value="1"/>
</dbReference>
<keyword evidence="3" id="KW-0812">Transmembrane</keyword>
<reference evidence="4" key="1">
    <citation type="journal article" date="2022" name="ISME J.">
        <title>A general approach to explore prokaryotic protein glycosylation reveals the unique surface layer modulation of an anammox bacterium.</title>
        <authorList>
            <person name="Pabst M."/>
            <person name="Grouzdev D.S."/>
            <person name="Lawson C.E."/>
            <person name="Kleikamp H.B.C."/>
            <person name="de Ram C."/>
            <person name="Louwen R."/>
            <person name="Lin Y.M."/>
            <person name="Lucker S."/>
            <person name="van Loosdrecht M.C.M."/>
            <person name="Laureni M."/>
        </authorList>
    </citation>
    <scope>NUCLEOTIDE SEQUENCE</scope>
    <source>
        <strain evidence="4">BROCD043</strain>
    </source>
</reference>
<dbReference type="InterPro" id="IPR043130">
    <property type="entry name" value="CDP-OH_PTrfase_TM_dom"/>
</dbReference>
<feature type="transmembrane region" description="Helical" evidence="3">
    <location>
        <begin position="21"/>
        <end position="49"/>
    </location>
</feature>